<accession>F0EZI9</accession>
<reference evidence="2 3" key="1">
    <citation type="submission" date="2011-01" db="EMBL/GenBank/DDBJ databases">
        <authorList>
            <person name="Muzny D."/>
            <person name="Qin X."/>
            <person name="Deng J."/>
            <person name="Jiang H."/>
            <person name="Liu Y."/>
            <person name="Qu J."/>
            <person name="Song X.-Z."/>
            <person name="Zhang L."/>
            <person name="Thornton R."/>
            <person name="Coyle M."/>
            <person name="Francisco L."/>
            <person name="Jackson L."/>
            <person name="Javaid M."/>
            <person name="Korchina V."/>
            <person name="Kovar C."/>
            <person name="Mata R."/>
            <person name="Mathew T."/>
            <person name="Ngo R."/>
            <person name="Nguyen L."/>
            <person name="Nguyen N."/>
            <person name="Okwuonu G."/>
            <person name="Ongeri F."/>
            <person name="Pham C."/>
            <person name="Simmons D."/>
            <person name="Wilczek-Boney K."/>
            <person name="Hale W."/>
            <person name="Jakkamsetti A."/>
            <person name="Pham P."/>
            <person name="Ruth R."/>
            <person name="San Lucas F."/>
            <person name="Warren J."/>
            <person name="Zhang J."/>
            <person name="Zhao Z."/>
            <person name="Zhou C."/>
            <person name="Zhu D."/>
            <person name="Lee S."/>
            <person name="Bess C."/>
            <person name="Blankenburg K."/>
            <person name="Forbes L."/>
            <person name="Fu Q."/>
            <person name="Gubbala S."/>
            <person name="Hirani K."/>
            <person name="Jayaseelan J.C."/>
            <person name="Lara F."/>
            <person name="Munidasa M."/>
            <person name="Palculict T."/>
            <person name="Patil S."/>
            <person name="Pu L.-L."/>
            <person name="Saada N."/>
            <person name="Tang L."/>
            <person name="Weissenberger G."/>
            <person name="Zhu Y."/>
            <person name="Hemphill L."/>
            <person name="Shang Y."/>
            <person name="Youmans B."/>
            <person name="Ayvaz T."/>
            <person name="Ross M."/>
            <person name="Santibanez J."/>
            <person name="Aqrawi P."/>
            <person name="Gross S."/>
            <person name="Joshi V."/>
            <person name="Fowler G."/>
            <person name="Nazareth L."/>
            <person name="Reid J."/>
            <person name="Worley K."/>
            <person name="Petrosino J."/>
            <person name="Highlander S."/>
            <person name="Gibbs R."/>
        </authorList>
    </citation>
    <scope>NUCLEOTIDE SEQUENCE [LARGE SCALE GENOMIC DNA]</scope>
    <source>
        <strain evidence="2 3">ATCC 33394</strain>
    </source>
</reference>
<protein>
    <submittedName>
        <fullName evidence="2">Toluene tolerance protein Ttg2D</fullName>
    </submittedName>
</protein>
<name>F0EZI9_9NEIS</name>
<keyword evidence="1" id="KW-0732">Signal</keyword>
<dbReference type="Pfam" id="PF05494">
    <property type="entry name" value="MlaC"/>
    <property type="match status" value="1"/>
</dbReference>
<keyword evidence="3" id="KW-1185">Reference proteome</keyword>
<evidence type="ECO:0000256" key="1">
    <source>
        <dbReference type="SAM" id="SignalP"/>
    </source>
</evidence>
<dbReference type="AlphaFoldDB" id="F0EZI9"/>
<dbReference type="PANTHER" id="PTHR36573">
    <property type="entry name" value="INTERMEMBRANE PHOSPHOLIPID TRANSPORT SYSTEM BINDING PROTEIN MLAC"/>
    <property type="match status" value="1"/>
</dbReference>
<dbReference type="InterPro" id="IPR008869">
    <property type="entry name" value="MlaC/ttg2D"/>
</dbReference>
<dbReference type="PANTHER" id="PTHR36573:SF1">
    <property type="entry name" value="INTERMEMBRANE PHOSPHOLIPID TRANSPORT SYSTEM BINDING PROTEIN MLAC"/>
    <property type="match status" value="1"/>
</dbReference>
<gene>
    <name evidence="2" type="primary">ttg2D</name>
    <name evidence="2" type="ORF">HMPREF9098_1326</name>
</gene>
<feature type="chain" id="PRO_5003250197" evidence="1">
    <location>
        <begin position="23"/>
        <end position="206"/>
    </location>
</feature>
<dbReference type="EMBL" id="AEWV01000021">
    <property type="protein sequence ID" value="EGC17310.1"/>
    <property type="molecule type" value="Genomic_DNA"/>
</dbReference>
<organism evidence="2 3">
    <name type="scientific">Kingella denitrificans ATCC 33394</name>
    <dbReference type="NCBI Taxonomy" id="888741"/>
    <lineage>
        <taxon>Bacteria</taxon>
        <taxon>Pseudomonadati</taxon>
        <taxon>Pseudomonadota</taxon>
        <taxon>Betaproteobacteria</taxon>
        <taxon>Neisseriales</taxon>
        <taxon>Neisseriaceae</taxon>
        <taxon>Kingella</taxon>
    </lineage>
</organism>
<dbReference type="RefSeq" id="WP_003782899.1">
    <property type="nucleotide sequence ID" value="NZ_GL870929.1"/>
</dbReference>
<feature type="signal peptide" evidence="1">
    <location>
        <begin position="1"/>
        <end position="22"/>
    </location>
</feature>
<proteinExistence type="predicted"/>
<evidence type="ECO:0000313" key="2">
    <source>
        <dbReference type="EMBL" id="EGC17310.1"/>
    </source>
</evidence>
<sequence>MKKMQLMTALSIGVLSINLAFATPKQAVEQVRENAGQVLNILKQANGRNDAAVRKQAEDYATPYFDFALMTRLAVGAPWNRASEAQKQTLVQEFRKMLIRVYASQMLRYKNAQVQVKDNAVAKDGGSLLRGKQIVEVRATIKPTSGQPVEAVFSTYKDGNIYRVFNVSFEGVFKLVESQRQQFKPILDAKGVDGLIAELKSKNGSR</sequence>
<evidence type="ECO:0000313" key="3">
    <source>
        <dbReference type="Proteomes" id="UP000004088"/>
    </source>
</evidence>
<dbReference type="Proteomes" id="UP000004088">
    <property type="component" value="Unassembled WGS sequence"/>
</dbReference>
<dbReference type="InterPro" id="IPR042245">
    <property type="entry name" value="Tgt2/MlaC_sf"/>
</dbReference>
<comment type="caution">
    <text evidence="2">The sequence shown here is derived from an EMBL/GenBank/DDBJ whole genome shotgun (WGS) entry which is preliminary data.</text>
</comment>
<dbReference type="HOGENOM" id="CLU_094502_3_1_4"/>
<dbReference type="Gene3D" id="3.10.450.710">
    <property type="entry name" value="Tgt2/MlaC"/>
    <property type="match status" value="1"/>
</dbReference>
<dbReference type="STRING" id="888741.HMPREF9098_1326"/>